<dbReference type="GO" id="GO:0070813">
    <property type="term" value="P:hydrogen sulfide metabolic process"/>
    <property type="evidence" value="ECO:0007669"/>
    <property type="project" value="TreeGrafter"/>
</dbReference>
<dbReference type="Gene3D" id="3.40.250.10">
    <property type="entry name" value="Rhodanese-like domain"/>
    <property type="match status" value="2"/>
</dbReference>
<dbReference type="FunFam" id="3.60.15.10:FF:000030">
    <property type="entry name" value="Metallo-beta-lactamase family protein"/>
    <property type="match status" value="1"/>
</dbReference>
<comment type="caution">
    <text evidence="3">The sequence shown here is derived from an EMBL/GenBank/DDBJ whole genome shotgun (WGS) entry which is preliminary data.</text>
</comment>
<dbReference type="PATRIC" id="fig|1605367.3.peg.1706"/>
<dbReference type="InterPro" id="IPR001763">
    <property type="entry name" value="Rhodanese-like_dom"/>
</dbReference>
<dbReference type="PANTHER" id="PTHR43084:SF1">
    <property type="entry name" value="PERSULFIDE DIOXYGENASE ETHE1, MITOCHONDRIAL"/>
    <property type="match status" value="1"/>
</dbReference>
<gene>
    <name evidence="3" type="ORF">AFM12_01830</name>
</gene>
<organism evidence="3 4">
    <name type="scientific">Jiulongibacter sediminis</name>
    <dbReference type="NCBI Taxonomy" id="1605367"/>
    <lineage>
        <taxon>Bacteria</taxon>
        <taxon>Pseudomonadati</taxon>
        <taxon>Bacteroidota</taxon>
        <taxon>Cytophagia</taxon>
        <taxon>Cytophagales</taxon>
        <taxon>Leadbetterellaceae</taxon>
        <taxon>Jiulongibacter</taxon>
    </lineage>
</organism>
<dbReference type="STRING" id="1605367.AFM12_01830"/>
<keyword evidence="1" id="KW-0479">Metal-binding</keyword>
<dbReference type="EMBL" id="LGTQ01000005">
    <property type="protein sequence ID" value="KPM49382.1"/>
    <property type="molecule type" value="Genomic_DNA"/>
</dbReference>
<dbReference type="PROSITE" id="PS50206">
    <property type="entry name" value="RHODANESE_3"/>
    <property type="match status" value="2"/>
</dbReference>
<dbReference type="Pfam" id="PF00581">
    <property type="entry name" value="Rhodanese"/>
    <property type="match status" value="2"/>
</dbReference>
<dbReference type="PANTHER" id="PTHR43084">
    <property type="entry name" value="PERSULFIDE DIOXYGENASE ETHE1"/>
    <property type="match status" value="1"/>
</dbReference>
<dbReference type="InterPro" id="IPR044528">
    <property type="entry name" value="POD-like_MBL-fold"/>
</dbReference>
<accession>A0A0P7C9Y7</accession>
<dbReference type="GO" id="GO:0046872">
    <property type="term" value="F:metal ion binding"/>
    <property type="evidence" value="ECO:0007669"/>
    <property type="project" value="UniProtKB-KW"/>
</dbReference>
<dbReference type="CDD" id="cd00158">
    <property type="entry name" value="RHOD"/>
    <property type="match status" value="2"/>
</dbReference>
<evidence type="ECO:0000256" key="1">
    <source>
        <dbReference type="ARBA" id="ARBA00022723"/>
    </source>
</evidence>
<proteinExistence type="predicted"/>
<dbReference type="InterPro" id="IPR036866">
    <property type="entry name" value="RibonucZ/Hydroxyglut_hydro"/>
</dbReference>
<dbReference type="SMART" id="SM00849">
    <property type="entry name" value="Lactamase_B"/>
    <property type="match status" value="1"/>
</dbReference>
<dbReference type="InterPro" id="IPR051682">
    <property type="entry name" value="Mito_Persulfide_Diox"/>
</dbReference>
<dbReference type="SMART" id="SM00450">
    <property type="entry name" value="RHOD"/>
    <property type="match status" value="2"/>
</dbReference>
<protein>
    <submittedName>
        <fullName evidence="3">Beta-lactamase</fullName>
    </submittedName>
</protein>
<dbReference type="Proteomes" id="UP000050454">
    <property type="component" value="Unassembled WGS sequence"/>
</dbReference>
<feature type="domain" description="Rhodanese" evidence="2">
    <location>
        <begin position="373"/>
        <end position="457"/>
    </location>
</feature>
<dbReference type="SUPFAM" id="SSF56281">
    <property type="entry name" value="Metallo-hydrolase/oxidoreductase"/>
    <property type="match status" value="1"/>
</dbReference>
<reference evidence="3 4" key="1">
    <citation type="submission" date="2015-07" db="EMBL/GenBank/DDBJ databases">
        <title>The draft genome sequence of Leadbetterella sp. JN14-9.</title>
        <authorList>
            <person name="Liu Y."/>
            <person name="Du J."/>
            <person name="Shao Z."/>
        </authorList>
    </citation>
    <scope>NUCLEOTIDE SEQUENCE [LARGE SCALE GENOMIC DNA]</scope>
    <source>
        <strain evidence="3 4">JN14-9</strain>
    </source>
</reference>
<dbReference type="Pfam" id="PF00753">
    <property type="entry name" value="Lactamase_B"/>
    <property type="match status" value="1"/>
</dbReference>
<dbReference type="OrthoDB" id="9784009at2"/>
<evidence type="ECO:0000313" key="3">
    <source>
        <dbReference type="EMBL" id="KPM49382.1"/>
    </source>
</evidence>
<sequence>MKVEQIYTGCLAEAAYYIESDGEAAIIDPLRESAPYIERAKKDNAKIKYVLETHFHADFVSGHIDLSNKTGATIVFGPTAEPGYAAHIAEDGEILTLGNVKIKVLHTPGHTMESTSFLLIDENGVENGVFTGDALFIGDVGRPDLAVKSDLSQEDLAGHLYDSLQNKILPLPDSVIIYPGHGAGSACGKNMSKETTDTLGNQRKFNYALQANTKEEFVESVLDGLVAPPQYFPKNAVMNKMGYQSIDEVLERGLQALSPEAFEAAAEETEALMLDLRDPDKFATGFIPNSINIGLDGTFATWVGTLIPDLQQKILLIAEPGTEEEAVTRLSRVGYDHTIGFLDGGIDSWKKSGKDIDSIETIDANDFAKLFYSNENLDVLDIRRKSEYDSEHIIGIENFPLDFINQHMAELKNNKKYYLHCAGGYRSMIMASILKSRGFDEVVNINGGFAALKGTNKFDLTQYVEPKTML</sequence>
<dbReference type="AlphaFoldDB" id="A0A0P7C9Y7"/>
<dbReference type="CDD" id="cd07724">
    <property type="entry name" value="POD-like_MBL-fold"/>
    <property type="match status" value="1"/>
</dbReference>
<dbReference type="GO" id="GO:0006749">
    <property type="term" value="P:glutathione metabolic process"/>
    <property type="evidence" value="ECO:0007669"/>
    <property type="project" value="InterPro"/>
</dbReference>
<dbReference type="InterPro" id="IPR001279">
    <property type="entry name" value="Metallo-B-lactamas"/>
</dbReference>
<feature type="domain" description="Rhodanese" evidence="2">
    <location>
        <begin position="267"/>
        <end position="358"/>
    </location>
</feature>
<dbReference type="RefSeq" id="WP_055143571.1">
    <property type="nucleotide sequence ID" value="NZ_JXSZ01000005.1"/>
</dbReference>
<keyword evidence="4" id="KW-1185">Reference proteome</keyword>
<dbReference type="InterPro" id="IPR036873">
    <property type="entry name" value="Rhodanese-like_dom_sf"/>
</dbReference>
<dbReference type="SUPFAM" id="SSF52821">
    <property type="entry name" value="Rhodanese/Cell cycle control phosphatase"/>
    <property type="match status" value="2"/>
</dbReference>
<name>A0A0P7C9Y7_9BACT</name>
<evidence type="ECO:0000313" key="4">
    <source>
        <dbReference type="Proteomes" id="UP000050454"/>
    </source>
</evidence>
<dbReference type="GO" id="GO:0050313">
    <property type="term" value="F:sulfur dioxygenase activity"/>
    <property type="evidence" value="ECO:0007669"/>
    <property type="project" value="InterPro"/>
</dbReference>
<evidence type="ECO:0000259" key="2">
    <source>
        <dbReference type="PROSITE" id="PS50206"/>
    </source>
</evidence>
<dbReference type="Gene3D" id="3.60.15.10">
    <property type="entry name" value="Ribonuclease Z/Hydroxyacylglutathione hydrolase-like"/>
    <property type="match status" value="1"/>
</dbReference>